<dbReference type="InterPro" id="IPR007110">
    <property type="entry name" value="Ig-like_dom"/>
</dbReference>
<keyword evidence="1" id="KW-0812">Transmembrane</keyword>
<feature type="domain" description="Ig-like" evidence="2">
    <location>
        <begin position="36"/>
        <end position="139"/>
    </location>
</feature>
<gene>
    <name evidence="3" type="primary">Btla</name>
    <name evidence="5" type="synonym">si:ch211-214p13.8</name>
</gene>
<dbReference type="PROSITE" id="PS50835">
    <property type="entry name" value="IG_LIKE"/>
    <property type="match status" value="1"/>
</dbReference>
<reference evidence="3" key="1">
    <citation type="journal article" date="2012" name="BMC Genomics">
        <title>Efficient assembly and annotation of the transcriptome of catfish by RNA-Seq analysis of a doubled haploid homozygote.</title>
        <authorList>
            <person name="Liu S."/>
            <person name="Zhang Y."/>
            <person name="Zhou Z."/>
            <person name="Waldbieser G."/>
            <person name="Sun F."/>
            <person name="Lu J."/>
            <person name="Zhang J."/>
            <person name="Jiang Y."/>
            <person name="Zhang H."/>
            <person name="Wang X."/>
            <person name="Rajendran K.V."/>
            <person name="Khoo L."/>
            <person name="Kucuktas H."/>
            <person name="Peatman E."/>
            <person name="Liu Z."/>
        </authorList>
    </citation>
    <scope>NUCLEOTIDE SEQUENCE</scope>
    <source>
        <tissue evidence="3">Mixed</tissue>
    </source>
</reference>
<dbReference type="InterPro" id="IPR036179">
    <property type="entry name" value="Ig-like_dom_sf"/>
</dbReference>
<dbReference type="SMART" id="SM00409">
    <property type="entry name" value="IG"/>
    <property type="match status" value="1"/>
</dbReference>
<dbReference type="OMA" id="KKPEMNW"/>
<dbReference type="PANTHER" id="PTHR37996">
    <property type="entry name" value="B- AND T-LYMPHOCYTE ATTENUATOR"/>
    <property type="match status" value="1"/>
</dbReference>
<dbReference type="SUPFAM" id="SSF48726">
    <property type="entry name" value="Immunoglobulin"/>
    <property type="match status" value="1"/>
</dbReference>
<keyword evidence="1" id="KW-0472">Membrane</keyword>
<dbReference type="RefSeq" id="XP_017324576.1">
    <property type="nucleotide sequence ID" value="XM_017469087.3"/>
</dbReference>
<name>W5U8W0_ICTPU</name>
<feature type="transmembrane region" description="Helical" evidence="1">
    <location>
        <begin position="7"/>
        <end position="25"/>
    </location>
</feature>
<evidence type="ECO:0000313" key="3">
    <source>
        <dbReference type="EMBL" id="AHH38431.1"/>
    </source>
</evidence>
<dbReference type="GO" id="GO:0038023">
    <property type="term" value="F:signaling receptor activity"/>
    <property type="evidence" value="ECO:0007669"/>
    <property type="project" value="InterPro"/>
</dbReference>
<sequence length="300" mass="33558">MARLVQFFISIVNSILVVFIVLVPVDTQDPVASCVPEIKIRKNTVYTASSASMLNISCPVTYCKEIPVVEWIKIDDTSKFIHISGTNQVTITQEQAGLKDIISYLSFRNISTDDNGIYRCMISKSDFSLESHNINVNVSVFSYHDNTNNTIGLEEKVPGVSWLSYVFIGFGILCLVMIVMLISFLCINLHSRKSNSHRHKNATCCPKPLSATTSGKSQEIPEEQNNIYDAPTDDLHPELDSLYTGNNQECTLDMRNGNRIGDGSQQIVYATLQHPTPRESSAVHRKSREQLSEYASIRIC</sequence>
<feature type="transmembrane region" description="Helical" evidence="1">
    <location>
        <begin position="162"/>
        <end position="189"/>
    </location>
</feature>
<dbReference type="Proteomes" id="UP000221080">
    <property type="component" value="Chromosome 6"/>
</dbReference>
<dbReference type="EMBL" id="JT408692">
    <property type="protein sequence ID" value="AHH38431.1"/>
    <property type="molecule type" value="mRNA"/>
</dbReference>
<reference evidence="5" key="3">
    <citation type="submission" date="2025-04" db="UniProtKB">
        <authorList>
            <consortium name="RefSeq"/>
        </authorList>
    </citation>
    <scope>IDENTIFICATION</scope>
    <source>
        <tissue evidence="5">Blood</tissue>
    </source>
</reference>
<dbReference type="GO" id="GO:0002768">
    <property type="term" value="P:immune response-regulating cell surface receptor signaling pathway"/>
    <property type="evidence" value="ECO:0007669"/>
    <property type="project" value="InterPro"/>
</dbReference>
<dbReference type="InterPro" id="IPR013783">
    <property type="entry name" value="Ig-like_fold"/>
</dbReference>
<protein>
    <submittedName>
        <fullName evidence="5">B- and T-lymphocyte attenuator isoform X1</fullName>
    </submittedName>
    <submittedName>
        <fullName evidence="3">B-and T-lymphocyte attenuator</fullName>
    </submittedName>
</protein>
<dbReference type="GeneID" id="108266092"/>
<accession>W5U8W0</accession>
<dbReference type="InterPro" id="IPR003599">
    <property type="entry name" value="Ig_sub"/>
</dbReference>
<dbReference type="STRING" id="7998.ENSIPUP00000035584"/>
<dbReference type="PANTHER" id="PTHR37996:SF1">
    <property type="entry name" value="B- AND T-LYMPHOCYTE ATTENUATOR"/>
    <property type="match status" value="1"/>
</dbReference>
<evidence type="ECO:0000256" key="1">
    <source>
        <dbReference type="SAM" id="Phobius"/>
    </source>
</evidence>
<organism evidence="3">
    <name type="scientific">Ictalurus punctatus</name>
    <name type="common">Channel catfish</name>
    <name type="synonym">Silurus punctatus</name>
    <dbReference type="NCBI Taxonomy" id="7998"/>
    <lineage>
        <taxon>Eukaryota</taxon>
        <taxon>Metazoa</taxon>
        <taxon>Chordata</taxon>
        <taxon>Craniata</taxon>
        <taxon>Vertebrata</taxon>
        <taxon>Euteleostomi</taxon>
        <taxon>Actinopterygii</taxon>
        <taxon>Neopterygii</taxon>
        <taxon>Teleostei</taxon>
        <taxon>Ostariophysi</taxon>
        <taxon>Siluriformes</taxon>
        <taxon>Ictaluridae</taxon>
        <taxon>Ictalurus</taxon>
    </lineage>
</organism>
<proteinExistence type="evidence at transcript level"/>
<reference evidence="4" key="2">
    <citation type="journal article" date="2016" name="Nat. Commun.">
        <title>The channel catfish genome sequence provides insights into the evolution of scale formation in teleosts.</title>
        <authorList>
            <person name="Liu Z."/>
            <person name="Liu S."/>
            <person name="Yao J."/>
            <person name="Bao L."/>
            <person name="Zhang J."/>
            <person name="Li Y."/>
            <person name="Jiang C."/>
            <person name="Sun L."/>
            <person name="Wang R."/>
            <person name="Zhang Y."/>
            <person name="Zhou T."/>
            <person name="Zeng Q."/>
            <person name="Fu Q."/>
            <person name="Gao S."/>
            <person name="Li N."/>
            <person name="Koren S."/>
            <person name="Jiang Y."/>
            <person name="Zimin A."/>
            <person name="Xu P."/>
            <person name="Phillippy A.M."/>
            <person name="Geng X."/>
            <person name="Song L."/>
            <person name="Sun F."/>
            <person name="Li C."/>
            <person name="Wang X."/>
            <person name="Chen A."/>
            <person name="Jin Y."/>
            <person name="Yuan Z."/>
            <person name="Yang Y."/>
            <person name="Tan S."/>
            <person name="Peatman E."/>
            <person name="Lu J."/>
            <person name="Qin Z."/>
            <person name="Dunham R."/>
            <person name="Li Z."/>
            <person name="Sonstegard T."/>
            <person name="Feng J."/>
            <person name="Danzmann R.G."/>
            <person name="Schroeder S."/>
            <person name="Scheffler B."/>
            <person name="Duke M.V."/>
            <person name="Ballard L."/>
            <person name="Kucuktas H."/>
            <person name="Kaltenboeck L."/>
            <person name="Liu H."/>
            <person name="Armbruster J."/>
            <person name="Xie Y."/>
            <person name="Kirby M.L."/>
            <person name="Tian Y."/>
            <person name="Flanagan M.E."/>
            <person name="Mu W."/>
            <person name="Waldbieser G.C."/>
        </authorList>
    </citation>
    <scope>NUCLEOTIDE SEQUENCE [LARGE SCALE GENOMIC DNA]</scope>
    <source>
        <strain evidence="4">SDA103</strain>
    </source>
</reference>
<evidence type="ECO:0000313" key="4">
    <source>
        <dbReference type="Proteomes" id="UP000221080"/>
    </source>
</evidence>
<dbReference type="KEGG" id="ipu:108266092"/>
<evidence type="ECO:0000259" key="2">
    <source>
        <dbReference type="PROSITE" id="PS50835"/>
    </source>
</evidence>
<evidence type="ECO:0000313" key="5">
    <source>
        <dbReference type="RefSeq" id="XP_017324576.1"/>
    </source>
</evidence>
<dbReference type="GO" id="GO:0005886">
    <property type="term" value="C:plasma membrane"/>
    <property type="evidence" value="ECO:0007669"/>
    <property type="project" value="InterPro"/>
</dbReference>
<dbReference type="OrthoDB" id="9947981at2759"/>
<keyword evidence="1" id="KW-1133">Transmembrane helix</keyword>
<dbReference type="InterPro" id="IPR039257">
    <property type="entry name" value="BTLA"/>
</dbReference>
<keyword evidence="4" id="KW-1185">Reference proteome</keyword>
<dbReference type="AlphaFoldDB" id="W5U8W0"/>
<dbReference type="Gene3D" id="2.60.40.10">
    <property type="entry name" value="Immunoglobulins"/>
    <property type="match status" value="1"/>
</dbReference>